<comment type="caution">
    <text evidence="1">The sequence shown here is derived from an EMBL/GenBank/DDBJ whole genome shotgun (WGS) entry which is preliminary data.</text>
</comment>
<evidence type="ECO:0008006" key="3">
    <source>
        <dbReference type="Google" id="ProtNLM"/>
    </source>
</evidence>
<dbReference type="GO" id="GO:0005975">
    <property type="term" value="P:carbohydrate metabolic process"/>
    <property type="evidence" value="ECO:0007669"/>
    <property type="project" value="InterPro"/>
</dbReference>
<sequence length="445" mass="48554">MTSPCHDAPPRFTMPPPPVTNTPLEFMPTHDLSFWDSDVSPGCTVSLDAAMSFKDGYPSLRVDLPAGLPAGTVVRVGTSGATGKGQPRIPFGWDLRRFSFALRSTNAAIMQIGGMIYLGDSEWSNYWYGALNALHYGGSAGADTVMFIDNEWWVPKLDAPLDCEGVPTAATLARGKFTVQLSAATTQPETIWLGMFAALPKRTLPTVILSFDDGFASWDTYLMERLKYYGLPASFAIVTSLLGQPDYMSAERMKVRFDDPSRLFDFILHQSVHDNVVVQGSANYVTALQVGRDQMRTAGISGDGPSHHAWVESLWTDTAIDAMRKAGFLSARAAGYTAESGFDQVFFTGKDKAAFILNTASVSLTNDVTFAQVQTAIEEAVDNDSFVFVNGHDIVRTPESTYQTSYAVIDELLAWLAGQVAAGTLQVVSHSRWFADTTGRVTDRR</sequence>
<accession>A0A6I1I1C4</accession>
<protein>
    <recommendedName>
        <fullName evidence="3">Polysaccharide deacetylase family protein</fullName>
    </recommendedName>
</protein>
<dbReference type="RefSeq" id="WP_152283501.1">
    <property type="nucleotide sequence ID" value="NZ_WFLI01000019.1"/>
</dbReference>
<reference evidence="1 2" key="1">
    <citation type="submission" date="2019-10" db="EMBL/GenBank/DDBJ databases">
        <title>Three novel species isolated from a subtropical stream in China.</title>
        <authorList>
            <person name="Lu H."/>
        </authorList>
    </citation>
    <scope>NUCLEOTIDE SEQUENCE [LARGE SCALE GENOMIC DNA]</scope>
    <source>
        <strain evidence="1 2">FT13W</strain>
    </source>
</reference>
<dbReference type="AlphaFoldDB" id="A0A6I1I1C4"/>
<dbReference type="Gene3D" id="3.20.20.370">
    <property type="entry name" value="Glycoside hydrolase/deacetylase"/>
    <property type="match status" value="1"/>
</dbReference>
<dbReference type="InterPro" id="IPR011330">
    <property type="entry name" value="Glyco_hydro/deAcase_b/a-brl"/>
</dbReference>
<dbReference type="SUPFAM" id="SSF88713">
    <property type="entry name" value="Glycoside hydrolase/deacetylase"/>
    <property type="match status" value="1"/>
</dbReference>
<proteinExistence type="predicted"/>
<name>A0A6I1I1C4_9BURK</name>
<evidence type="ECO:0000313" key="2">
    <source>
        <dbReference type="Proteomes" id="UP000468717"/>
    </source>
</evidence>
<gene>
    <name evidence="1" type="ORF">GCN75_16925</name>
</gene>
<dbReference type="EMBL" id="WFLI01000019">
    <property type="protein sequence ID" value="KAB8063730.1"/>
    <property type="molecule type" value="Genomic_DNA"/>
</dbReference>
<organism evidence="1 2">
    <name type="scientific">Janthinobacterium violaceinigrum</name>
    <dbReference type="NCBI Taxonomy" id="2654252"/>
    <lineage>
        <taxon>Bacteria</taxon>
        <taxon>Pseudomonadati</taxon>
        <taxon>Pseudomonadota</taxon>
        <taxon>Betaproteobacteria</taxon>
        <taxon>Burkholderiales</taxon>
        <taxon>Oxalobacteraceae</taxon>
        <taxon>Janthinobacterium</taxon>
    </lineage>
</organism>
<dbReference type="Proteomes" id="UP000468717">
    <property type="component" value="Unassembled WGS sequence"/>
</dbReference>
<keyword evidence="2" id="KW-1185">Reference proteome</keyword>
<evidence type="ECO:0000313" key="1">
    <source>
        <dbReference type="EMBL" id="KAB8063730.1"/>
    </source>
</evidence>